<dbReference type="PANTHER" id="PTHR19303">
    <property type="entry name" value="TRANSPOSON"/>
    <property type="match status" value="1"/>
</dbReference>
<dbReference type="GO" id="GO:0005634">
    <property type="term" value="C:nucleus"/>
    <property type="evidence" value="ECO:0007669"/>
    <property type="project" value="TreeGrafter"/>
</dbReference>
<dbReference type="EMBL" id="CAJOBA010051522">
    <property type="protein sequence ID" value="CAF4245677.1"/>
    <property type="molecule type" value="Genomic_DNA"/>
</dbReference>
<evidence type="ECO:0000259" key="2">
    <source>
        <dbReference type="Pfam" id="PF03184"/>
    </source>
</evidence>
<feature type="domain" description="DDE-1" evidence="2">
    <location>
        <begin position="213"/>
        <end position="342"/>
    </location>
</feature>
<dbReference type="AlphaFoldDB" id="A0A8S2FF70"/>
<gene>
    <name evidence="3" type="ORF">OVA965_LOCUS34831</name>
    <name evidence="4" type="ORF">TMI583_LOCUS35775</name>
</gene>
<comment type="caution">
    <text evidence="3">The sequence shown here is derived from an EMBL/GenBank/DDBJ whole genome shotgun (WGS) entry which is preliminary data.</text>
</comment>
<dbReference type="InterPro" id="IPR050863">
    <property type="entry name" value="CenT-Element_Derived"/>
</dbReference>
<dbReference type="Pfam" id="PF03184">
    <property type="entry name" value="DDE_1"/>
    <property type="match status" value="1"/>
</dbReference>
<reference evidence="3" key="1">
    <citation type="submission" date="2021-02" db="EMBL/GenBank/DDBJ databases">
        <authorList>
            <person name="Nowell W R."/>
        </authorList>
    </citation>
    <scope>NUCLEOTIDE SEQUENCE</scope>
</reference>
<dbReference type="Gene3D" id="3.30.420.10">
    <property type="entry name" value="Ribonuclease H-like superfamily/Ribonuclease H"/>
    <property type="match status" value="1"/>
</dbReference>
<dbReference type="InterPro" id="IPR036397">
    <property type="entry name" value="RNaseH_sf"/>
</dbReference>
<feature type="coiled-coil region" evidence="1">
    <location>
        <begin position="429"/>
        <end position="459"/>
    </location>
</feature>
<dbReference type="InterPro" id="IPR004875">
    <property type="entry name" value="DDE_SF_endonuclease_dom"/>
</dbReference>
<dbReference type="Proteomes" id="UP000682733">
    <property type="component" value="Unassembled WGS sequence"/>
</dbReference>
<proteinExistence type="predicted"/>
<dbReference type="Proteomes" id="UP000677228">
    <property type="component" value="Unassembled WGS sequence"/>
</dbReference>
<dbReference type="PANTHER" id="PTHR19303:SF74">
    <property type="entry name" value="POGO TRANSPOSABLE ELEMENT WITH KRAB DOMAIN"/>
    <property type="match status" value="1"/>
</dbReference>
<evidence type="ECO:0000313" key="5">
    <source>
        <dbReference type="Proteomes" id="UP000677228"/>
    </source>
</evidence>
<sequence length="571" mass="64297">MPRKYARKHEEHRCSNDNFEAALQELSAGAQIRATGKKYNIPYSTLQEHNSAQVSRKGAGRSTHFTEMEESYLVKAVIVLQQWGEPVTSRQLIQIATYYAQQLAKHKSFQREKPGVEWWYCFMSRHPELRSTTPLPLEISRAKITTTIVDRWFKLLKEVITNNNLMDKPSQIFNCDESGFADKTDTSKVIVASPTKFPYKKQGGSGGRSYNSVLFCVSASGVILPPYIIYKAIKLYSNWCTKGPDGTGYNTSKNGWMEENIFFQWFKNMFIPLTATTPKPILLLLDGHTSHQSVRTVELAVEHNIILLLLPPHSTTILQPLDVTFFKPIKQKYREILNEYYSTSGYKNVSKPIFPSLMAKLFKSSAVRKLTIPFTADTNAPLDLSHPIRSTIEISQSSTPFSPTKAICNALRHFRPPPTEEPPIKKIVLDREAGQLLTAEQVLKQLREKEQLKASIQSRKAKRTPATSTPKRKVTRINKKVAFKDDLLVDTHNSLATTGSSNTLPLSVFVSSISSSTAVHSTLTTDPVFSTSTSLLNMHQPSLVASQPSQISNDLWNNTGLYFAGIKRTMY</sequence>
<accession>A0A8S2FF70</accession>
<evidence type="ECO:0000256" key="1">
    <source>
        <dbReference type="SAM" id="Coils"/>
    </source>
</evidence>
<name>A0A8S2FF70_9BILA</name>
<evidence type="ECO:0000313" key="4">
    <source>
        <dbReference type="EMBL" id="CAF4245677.1"/>
    </source>
</evidence>
<protein>
    <recommendedName>
        <fullName evidence="2">DDE-1 domain-containing protein</fullName>
    </recommendedName>
</protein>
<evidence type="ECO:0000313" key="3">
    <source>
        <dbReference type="EMBL" id="CAF1450886.1"/>
    </source>
</evidence>
<organism evidence="3 5">
    <name type="scientific">Didymodactylos carnosus</name>
    <dbReference type="NCBI Taxonomy" id="1234261"/>
    <lineage>
        <taxon>Eukaryota</taxon>
        <taxon>Metazoa</taxon>
        <taxon>Spiralia</taxon>
        <taxon>Gnathifera</taxon>
        <taxon>Rotifera</taxon>
        <taxon>Eurotatoria</taxon>
        <taxon>Bdelloidea</taxon>
        <taxon>Philodinida</taxon>
        <taxon>Philodinidae</taxon>
        <taxon>Didymodactylos</taxon>
    </lineage>
</organism>
<keyword evidence="1" id="KW-0175">Coiled coil</keyword>
<dbReference type="GO" id="GO:0003677">
    <property type="term" value="F:DNA binding"/>
    <property type="evidence" value="ECO:0007669"/>
    <property type="project" value="TreeGrafter"/>
</dbReference>
<dbReference type="EMBL" id="CAJNOK010029682">
    <property type="protein sequence ID" value="CAF1450886.1"/>
    <property type="molecule type" value="Genomic_DNA"/>
</dbReference>